<dbReference type="Gene3D" id="3.10.100.10">
    <property type="entry name" value="Mannose-Binding Protein A, subunit A"/>
    <property type="match status" value="1"/>
</dbReference>
<proteinExistence type="predicted"/>
<keyword evidence="1" id="KW-1185">Reference proteome</keyword>
<dbReference type="InterPro" id="IPR016186">
    <property type="entry name" value="C-type_lectin-like/link_sf"/>
</dbReference>
<accession>A0A7I4YND6</accession>
<dbReference type="Proteomes" id="UP000025227">
    <property type="component" value="Unplaced"/>
</dbReference>
<sequence>MGIDPCSPWVVNFRIRKCYRVFCEHKTQPEAEVICRKYNSHLTTICHCKVNAFLGNMSTFQIVSISKMTWLNNFLDVVDYVLGIHSDFTSKCREVWMSVRS</sequence>
<evidence type="ECO:0000313" key="2">
    <source>
        <dbReference type="WBParaSite" id="HCON_00123860-00001"/>
    </source>
</evidence>
<protein>
    <submittedName>
        <fullName evidence="2">C-type lectin domain-containing protein</fullName>
    </submittedName>
</protein>
<name>A0A7I4YND6_HAECO</name>
<dbReference type="CDD" id="cd00037">
    <property type="entry name" value="CLECT"/>
    <property type="match status" value="1"/>
</dbReference>
<evidence type="ECO:0000313" key="1">
    <source>
        <dbReference type="Proteomes" id="UP000025227"/>
    </source>
</evidence>
<dbReference type="WBParaSite" id="HCON_00123860-00001">
    <property type="protein sequence ID" value="HCON_00123860-00001"/>
    <property type="gene ID" value="HCON_00123860"/>
</dbReference>
<dbReference type="AlphaFoldDB" id="A0A7I4YND6"/>
<dbReference type="SUPFAM" id="SSF56436">
    <property type="entry name" value="C-type lectin-like"/>
    <property type="match status" value="1"/>
</dbReference>
<reference evidence="2" key="1">
    <citation type="submission" date="2020-12" db="UniProtKB">
        <authorList>
            <consortium name="WormBaseParasite"/>
        </authorList>
    </citation>
    <scope>IDENTIFICATION</scope>
    <source>
        <strain evidence="2">MHco3</strain>
    </source>
</reference>
<dbReference type="InterPro" id="IPR016187">
    <property type="entry name" value="CTDL_fold"/>
</dbReference>
<dbReference type="OrthoDB" id="7357196at2759"/>
<organism evidence="1 2">
    <name type="scientific">Haemonchus contortus</name>
    <name type="common">Barber pole worm</name>
    <dbReference type="NCBI Taxonomy" id="6289"/>
    <lineage>
        <taxon>Eukaryota</taxon>
        <taxon>Metazoa</taxon>
        <taxon>Ecdysozoa</taxon>
        <taxon>Nematoda</taxon>
        <taxon>Chromadorea</taxon>
        <taxon>Rhabditida</taxon>
        <taxon>Rhabditina</taxon>
        <taxon>Rhabditomorpha</taxon>
        <taxon>Strongyloidea</taxon>
        <taxon>Trichostrongylidae</taxon>
        <taxon>Haemonchus</taxon>
    </lineage>
</organism>